<name>A0A836BYW6_9CHLO</name>
<reference evidence="3" key="1">
    <citation type="journal article" date="2020" name="bioRxiv">
        <title>Comparative genomics of Chlamydomonas.</title>
        <authorList>
            <person name="Craig R.J."/>
            <person name="Hasan A.R."/>
            <person name="Ness R.W."/>
            <person name="Keightley P.D."/>
        </authorList>
    </citation>
    <scope>NUCLEOTIDE SEQUENCE</scope>
    <source>
        <strain evidence="3">CCAP 11/70</strain>
    </source>
</reference>
<evidence type="ECO:0000259" key="2">
    <source>
        <dbReference type="Pfam" id="PF12499"/>
    </source>
</evidence>
<dbReference type="AlphaFoldDB" id="A0A836BYW6"/>
<gene>
    <name evidence="3" type="ORF">HYH03_008914</name>
</gene>
<dbReference type="OrthoDB" id="536161at2759"/>
<sequence>MASLIASGFNSTAALASARIVTPFSLSACSPLYDPSALPPVLPTLRVCATPNLRAPFIPPFPPPLAPPKPPPRSATPNLRGPNIPPFPPPLAPPKPPPRNAVPNQRAPIMPPPPPPLEFVYTHTCQASMRDVPYTIGPLFTENTVDQQGNPAVAMCVIISSKQTCRATANCCTIKFVKLEIPVNDRCRPALRRLTINNQPLDYSWGVYDSATFTTVKFKDLDLILPDPANAKMCWVVRPGPCAVPSTFCLQNRCQVSAMPHFQVVHK</sequence>
<dbReference type="EMBL" id="JAEHOE010000042">
    <property type="protein sequence ID" value="KAG2492748.1"/>
    <property type="molecule type" value="Genomic_DNA"/>
</dbReference>
<dbReference type="Proteomes" id="UP000612055">
    <property type="component" value="Unassembled WGS sequence"/>
</dbReference>
<proteinExistence type="predicted"/>
<accession>A0A836BYW6</accession>
<feature type="region of interest" description="Disordered" evidence="1">
    <location>
        <begin position="60"/>
        <end position="109"/>
    </location>
</feature>
<evidence type="ECO:0000313" key="3">
    <source>
        <dbReference type="EMBL" id="KAG2492748.1"/>
    </source>
</evidence>
<comment type="caution">
    <text evidence="3">The sequence shown here is derived from an EMBL/GenBank/DDBJ whole genome shotgun (WGS) entry which is preliminary data.</text>
</comment>
<feature type="compositionally biased region" description="Pro residues" evidence="1">
    <location>
        <begin position="83"/>
        <end position="100"/>
    </location>
</feature>
<organism evidence="3 4">
    <name type="scientific">Edaphochlamys debaryana</name>
    <dbReference type="NCBI Taxonomy" id="47281"/>
    <lineage>
        <taxon>Eukaryota</taxon>
        <taxon>Viridiplantae</taxon>
        <taxon>Chlorophyta</taxon>
        <taxon>core chlorophytes</taxon>
        <taxon>Chlorophyceae</taxon>
        <taxon>CS clade</taxon>
        <taxon>Chlamydomonadales</taxon>
        <taxon>Chlamydomonadales incertae sedis</taxon>
        <taxon>Edaphochlamys</taxon>
    </lineage>
</organism>
<keyword evidence="4" id="KW-1185">Reference proteome</keyword>
<dbReference type="InterPro" id="IPR024616">
    <property type="entry name" value="Pherophorin"/>
</dbReference>
<evidence type="ECO:0000313" key="4">
    <source>
        <dbReference type="Proteomes" id="UP000612055"/>
    </source>
</evidence>
<evidence type="ECO:0000256" key="1">
    <source>
        <dbReference type="SAM" id="MobiDB-lite"/>
    </source>
</evidence>
<protein>
    <recommendedName>
        <fullName evidence="2">Pherophorin domain-containing protein</fullName>
    </recommendedName>
</protein>
<feature type="domain" description="Pherophorin" evidence="2">
    <location>
        <begin position="124"/>
        <end position="257"/>
    </location>
</feature>
<dbReference type="Pfam" id="PF12499">
    <property type="entry name" value="DUF3707"/>
    <property type="match status" value="1"/>
</dbReference>
<feature type="compositionally biased region" description="Pro residues" evidence="1">
    <location>
        <begin position="60"/>
        <end position="74"/>
    </location>
</feature>